<gene>
    <name evidence="5" type="ORF">NM04_15370</name>
</gene>
<dbReference type="Pfam" id="PF00440">
    <property type="entry name" value="TetR_N"/>
    <property type="match status" value="1"/>
</dbReference>
<feature type="domain" description="HTH tetR-type" evidence="4">
    <location>
        <begin position="24"/>
        <end position="84"/>
    </location>
</feature>
<dbReference type="AlphaFoldDB" id="A0A422QIX7"/>
<sequence>MSKAQNETVAAVKSAGRPKASEVEARTQELIHAAGCLILRHGYTKVSLEAIAREARVAVRTIYVKFGGKAGLLKAVLASRRERLFAGHSMDADTRPLREIVDDFARDFYDMLVEPEAMAMQRVVIAEAGSNPELAEAFYEGGPRLTREMLYRFFSRPDIRSQLRDDVPLELLPTHLIGCISGDPIGRFLFPDTQPTREETRRELAARLELFYASVLKIVK</sequence>
<dbReference type="Proteomes" id="UP000283254">
    <property type="component" value="Unassembled WGS sequence"/>
</dbReference>
<dbReference type="OrthoDB" id="8535430at2"/>
<dbReference type="Pfam" id="PF14246">
    <property type="entry name" value="TetR_C_7"/>
    <property type="match status" value="1"/>
</dbReference>
<name>A0A422QIX7_9BURK</name>
<protein>
    <submittedName>
        <fullName evidence="5">TetR family transcriptional regulator</fullName>
    </submittedName>
</protein>
<proteinExistence type="predicted"/>
<dbReference type="PROSITE" id="PS50977">
    <property type="entry name" value="HTH_TETR_2"/>
    <property type="match status" value="1"/>
</dbReference>
<dbReference type="EMBL" id="JSAB01000156">
    <property type="protein sequence ID" value="RNF29916.1"/>
    <property type="molecule type" value="Genomic_DNA"/>
</dbReference>
<dbReference type="GO" id="GO:0003700">
    <property type="term" value="F:DNA-binding transcription factor activity"/>
    <property type="evidence" value="ECO:0007669"/>
    <property type="project" value="TreeGrafter"/>
</dbReference>
<evidence type="ECO:0000313" key="5">
    <source>
        <dbReference type="EMBL" id="RNF29916.1"/>
    </source>
</evidence>
<dbReference type="InterPro" id="IPR050109">
    <property type="entry name" value="HTH-type_TetR-like_transc_reg"/>
</dbReference>
<evidence type="ECO:0000313" key="6">
    <source>
        <dbReference type="Proteomes" id="UP000283254"/>
    </source>
</evidence>
<dbReference type="PANTHER" id="PTHR30055">
    <property type="entry name" value="HTH-TYPE TRANSCRIPTIONAL REGULATOR RUTR"/>
    <property type="match status" value="1"/>
</dbReference>
<organism evidence="5 6">
    <name type="scientific">Massilia aurea</name>
    <dbReference type="NCBI Taxonomy" id="373040"/>
    <lineage>
        <taxon>Bacteria</taxon>
        <taxon>Pseudomonadati</taxon>
        <taxon>Pseudomonadota</taxon>
        <taxon>Betaproteobacteria</taxon>
        <taxon>Burkholderiales</taxon>
        <taxon>Oxalobacteraceae</taxon>
        <taxon>Telluria group</taxon>
        <taxon>Massilia</taxon>
    </lineage>
</organism>
<dbReference type="InterPro" id="IPR001647">
    <property type="entry name" value="HTH_TetR"/>
</dbReference>
<dbReference type="RefSeq" id="WP_123070371.1">
    <property type="nucleotide sequence ID" value="NZ_JSAB01000156.1"/>
</dbReference>
<reference evidence="5" key="1">
    <citation type="submission" date="2014-10" db="EMBL/GenBank/DDBJ databases">
        <title>Massilia sp. genome.</title>
        <authorList>
            <person name="Xu B."/>
            <person name="Dai L."/>
            <person name="Huang Z."/>
        </authorList>
    </citation>
    <scope>NUCLEOTIDE SEQUENCE [LARGE SCALE GENOMIC DNA]</scope>
    <source>
        <strain evidence="5">CFS-1</strain>
    </source>
</reference>
<dbReference type="InterPro" id="IPR009057">
    <property type="entry name" value="Homeodomain-like_sf"/>
</dbReference>
<feature type="region of interest" description="Disordered" evidence="3">
    <location>
        <begin position="1"/>
        <end position="20"/>
    </location>
</feature>
<dbReference type="SUPFAM" id="SSF46689">
    <property type="entry name" value="Homeodomain-like"/>
    <property type="match status" value="1"/>
</dbReference>
<dbReference type="Gene3D" id="1.10.357.10">
    <property type="entry name" value="Tetracycline Repressor, domain 2"/>
    <property type="match status" value="1"/>
</dbReference>
<keyword evidence="6" id="KW-1185">Reference proteome</keyword>
<dbReference type="InterPro" id="IPR039536">
    <property type="entry name" value="TetR_C_Proteobacteria"/>
</dbReference>
<dbReference type="SUPFAM" id="SSF48498">
    <property type="entry name" value="Tetracyclin repressor-like, C-terminal domain"/>
    <property type="match status" value="1"/>
</dbReference>
<keyword evidence="1 2" id="KW-0238">DNA-binding</keyword>
<dbReference type="InterPro" id="IPR036271">
    <property type="entry name" value="Tet_transcr_reg_TetR-rel_C_sf"/>
</dbReference>
<evidence type="ECO:0000256" key="3">
    <source>
        <dbReference type="SAM" id="MobiDB-lite"/>
    </source>
</evidence>
<dbReference type="PANTHER" id="PTHR30055:SF146">
    <property type="entry name" value="HTH-TYPE TRANSCRIPTIONAL DUAL REGULATOR CECR"/>
    <property type="match status" value="1"/>
</dbReference>
<feature type="DNA-binding region" description="H-T-H motif" evidence="2">
    <location>
        <begin position="47"/>
        <end position="66"/>
    </location>
</feature>
<dbReference type="GO" id="GO:0000976">
    <property type="term" value="F:transcription cis-regulatory region binding"/>
    <property type="evidence" value="ECO:0007669"/>
    <property type="project" value="TreeGrafter"/>
</dbReference>
<comment type="caution">
    <text evidence="5">The sequence shown here is derived from an EMBL/GenBank/DDBJ whole genome shotgun (WGS) entry which is preliminary data.</text>
</comment>
<evidence type="ECO:0000256" key="2">
    <source>
        <dbReference type="PROSITE-ProRule" id="PRU00335"/>
    </source>
</evidence>
<evidence type="ECO:0000259" key="4">
    <source>
        <dbReference type="PROSITE" id="PS50977"/>
    </source>
</evidence>
<evidence type="ECO:0000256" key="1">
    <source>
        <dbReference type="ARBA" id="ARBA00023125"/>
    </source>
</evidence>
<accession>A0A422QIX7</accession>